<dbReference type="RefSeq" id="WP_394607558.1">
    <property type="nucleotide sequence ID" value="NZ_JBIHSN010000002.1"/>
</dbReference>
<feature type="transmembrane region" description="Helical" evidence="8">
    <location>
        <begin position="109"/>
        <end position="130"/>
    </location>
</feature>
<accession>A0ABW7IW41</accession>
<keyword evidence="7 8" id="KW-0472">Membrane</keyword>
<evidence type="ECO:0000256" key="1">
    <source>
        <dbReference type="ARBA" id="ARBA00004429"/>
    </source>
</evidence>
<evidence type="ECO:0000256" key="8">
    <source>
        <dbReference type="SAM" id="Phobius"/>
    </source>
</evidence>
<name>A0ABW7IW41_9VIBR</name>
<keyword evidence="5 8" id="KW-0812">Transmembrane</keyword>
<gene>
    <name evidence="9" type="ORF">ACGRQ9_07000</name>
</gene>
<evidence type="ECO:0000256" key="3">
    <source>
        <dbReference type="ARBA" id="ARBA00022475"/>
    </source>
</evidence>
<evidence type="ECO:0000256" key="7">
    <source>
        <dbReference type="ARBA" id="ARBA00023136"/>
    </source>
</evidence>
<keyword evidence="10" id="KW-1185">Reference proteome</keyword>
<evidence type="ECO:0000256" key="6">
    <source>
        <dbReference type="ARBA" id="ARBA00022989"/>
    </source>
</evidence>
<dbReference type="Proteomes" id="UP001607151">
    <property type="component" value="Unassembled WGS sequence"/>
</dbReference>
<dbReference type="InterPro" id="IPR006507">
    <property type="entry name" value="UPF0283"/>
</dbReference>
<sequence>MSDYKNKIIFNSDKVSDAQQETLDALNSDPAYQKMGTKVHFDEATEFVPMSQAQLNVSAENQIEDEMINIIRPRSKKRWFVTGTVVSFAGLVGWQSVHNVLQAYQQSDWLTLGWTGFIAALASLGIGATVKELWKLRRLRKQLSSQELAMDLIHSHNTGNAKPFCEDLASQAGVTLEHAGYDRWVKTVNDNHNDADVIELYDDMVIAQQDKQAKKVVASYSTESAVLVALSPLAIADMLLVAWRNFKMIDELGKIYGVELGYWSRIRLLKLVFINMAAAGASELAVDVGTNMMSLGIAGKISTRAAQGIGVGLLTGRLGIKAMALLRPLPWRKDKAVRLSEIRKLVVGRVIGKSEEKN</sequence>
<protein>
    <submittedName>
        <fullName evidence="9">YcjF family protein</fullName>
    </submittedName>
</protein>
<dbReference type="PANTHER" id="PTHR39342">
    <property type="entry name" value="UPF0283 MEMBRANE PROTEIN YCJF"/>
    <property type="match status" value="1"/>
</dbReference>
<evidence type="ECO:0000256" key="2">
    <source>
        <dbReference type="ARBA" id="ARBA00008255"/>
    </source>
</evidence>
<comment type="subcellular location">
    <subcellularLocation>
        <location evidence="1">Cell inner membrane</location>
        <topology evidence="1">Multi-pass membrane protein</topology>
    </subcellularLocation>
</comment>
<keyword evidence="6 8" id="KW-1133">Transmembrane helix</keyword>
<comment type="caution">
    <text evidence="9">The sequence shown here is derived from an EMBL/GenBank/DDBJ whole genome shotgun (WGS) entry which is preliminary data.</text>
</comment>
<feature type="transmembrane region" description="Helical" evidence="8">
    <location>
        <begin position="224"/>
        <end position="246"/>
    </location>
</feature>
<organism evidence="9 10">
    <name type="scientific">Vibrio rumoiensis</name>
    <dbReference type="NCBI Taxonomy" id="76258"/>
    <lineage>
        <taxon>Bacteria</taxon>
        <taxon>Pseudomonadati</taxon>
        <taxon>Pseudomonadota</taxon>
        <taxon>Gammaproteobacteria</taxon>
        <taxon>Vibrionales</taxon>
        <taxon>Vibrionaceae</taxon>
        <taxon>Vibrio</taxon>
    </lineage>
</organism>
<evidence type="ECO:0000313" key="10">
    <source>
        <dbReference type="Proteomes" id="UP001607151"/>
    </source>
</evidence>
<feature type="transmembrane region" description="Helical" evidence="8">
    <location>
        <begin position="79"/>
        <end position="97"/>
    </location>
</feature>
<dbReference type="InterPro" id="IPR021147">
    <property type="entry name" value="DUF697"/>
</dbReference>
<keyword evidence="3" id="KW-1003">Cell membrane</keyword>
<evidence type="ECO:0000256" key="5">
    <source>
        <dbReference type="ARBA" id="ARBA00022692"/>
    </source>
</evidence>
<dbReference type="EMBL" id="JBIHSN010000002">
    <property type="protein sequence ID" value="MFH0265245.1"/>
    <property type="molecule type" value="Genomic_DNA"/>
</dbReference>
<reference evidence="9 10" key="1">
    <citation type="submission" date="2024-10" db="EMBL/GenBank/DDBJ databases">
        <authorList>
            <person name="Yibar A."/>
            <person name="Saticioglu I.B."/>
            <person name="Duman M."/>
            <person name="Ajmi N."/>
            <person name="Gurler F."/>
            <person name="Ay H."/>
            <person name="Onuk E."/>
            <person name="Guler S."/>
            <person name="Romalde J.L."/>
        </authorList>
    </citation>
    <scope>NUCLEOTIDE SEQUENCE [LARGE SCALE GENOMIC DNA]</scope>
    <source>
        <strain evidence="9 10">14-MA-B</strain>
    </source>
</reference>
<keyword evidence="4" id="KW-0997">Cell inner membrane</keyword>
<dbReference type="NCBIfam" id="TIGR01620">
    <property type="entry name" value="hyp_HI0043"/>
    <property type="match status" value="1"/>
</dbReference>
<dbReference type="PANTHER" id="PTHR39342:SF1">
    <property type="entry name" value="UPF0283 MEMBRANE PROTEIN YCJF"/>
    <property type="match status" value="1"/>
</dbReference>
<dbReference type="Pfam" id="PF05128">
    <property type="entry name" value="DUF697"/>
    <property type="match status" value="1"/>
</dbReference>
<proteinExistence type="inferred from homology"/>
<comment type="similarity">
    <text evidence="2">Belongs to the UPF0283 family.</text>
</comment>
<evidence type="ECO:0000313" key="9">
    <source>
        <dbReference type="EMBL" id="MFH0265245.1"/>
    </source>
</evidence>
<evidence type="ECO:0000256" key="4">
    <source>
        <dbReference type="ARBA" id="ARBA00022519"/>
    </source>
</evidence>